<evidence type="ECO:0000256" key="5">
    <source>
        <dbReference type="ARBA" id="ARBA00023251"/>
    </source>
</evidence>
<feature type="transmembrane region" description="Helical" evidence="6">
    <location>
        <begin position="331"/>
        <end position="358"/>
    </location>
</feature>
<proteinExistence type="predicted"/>
<keyword evidence="5" id="KW-0046">Antibiotic resistance</keyword>
<feature type="transmembrane region" description="Helical" evidence="6">
    <location>
        <begin position="162"/>
        <end position="181"/>
    </location>
</feature>
<name>A0A9Q3Z7Q8_9ACTN</name>
<feature type="transmembrane region" description="Helical" evidence="6">
    <location>
        <begin position="74"/>
        <end position="97"/>
    </location>
</feature>
<evidence type="ECO:0000256" key="4">
    <source>
        <dbReference type="ARBA" id="ARBA00023136"/>
    </source>
</evidence>
<dbReference type="Proteomes" id="UP001108029">
    <property type="component" value="Unassembled WGS sequence"/>
</dbReference>
<dbReference type="GO" id="GO:0046677">
    <property type="term" value="P:response to antibiotic"/>
    <property type="evidence" value="ECO:0007669"/>
    <property type="project" value="UniProtKB-KW"/>
</dbReference>
<evidence type="ECO:0000259" key="7">
    <source>
        <dbReference type="PROSITE" id="PS50850"/>
    </source>
</evidence>
<evidence type="ECO:0000256" key="3">
    <source>
        <dbReference type="ARBA" id="ARBA00022989"/>
    </source>
</evidence>
<sequence length="458" mass="45297">MSGHRALTLASSVVGAVIVALDGTVLTVAQPTLQRDLGASFAQVQWTSTGYLIAVAGLLVFCGRLGDRYGHQRVFGIGMSGFGVTSAAIGLAPGVGWVIGLRVLQGVFGALLQPATLGMLRAAFPPDRLRMPIAVRAGAIGVAAAAGPVLGGALVAGPGWRAVFFLNVVPALVFGLLALTLRGPRPQQPSPAGLDVPGALLLALTLACLVHSLVALANGGWTTASAPGLVSAAVAGAAFVRHERRTTSPLVPPDVVGSAAVGSALGVLVAASAALNGTLFVATFLLQDTLGLDPLRMALLSLPLAALMIVAAPGCAVLLRRVGARRTTVAAMAVLAAGILVLGRASGTIALCTGFALLGAGFGTVMVAATHVVVRQAAVGSAGVAGGLQQTAMNVGPALGVATATTLTGLGHGYGLALGVLAVVAGAGAVAGRALPERSAETINPAQPGDLVPLPERR</sequence>
<reference evidence="8" key="1">
    <citation type="submission" date="2021-12" db="EMBL/GenBank/DDBJ databases">
        <authorList>
            <person name="Lee J.-H."/>
            <person name="Kim S.-B."/>
        </authorList>
    </citation>
    <scope>NUCLEOTIDE SEQUENCE</scope>
    <source>
        <strain evidence="8">NR30</strain>
    </source>
</reference>
<evidence type="ECO:0000313" key="8">
    <source>
        <dbReference type="EMBL" id="MCD9876539.1"/>
    </source>
</evidence>
<feature type="transmembrane region" description="Helical" evidence="6">
    <location>
        <begin position="261"/>
        <end position="286"/>
    </location>
</feature>
<feature type="domain" description="Major facilitator superfamily (MFS) profile" evidence="7">
    <location>
        <begin position="8"/>
        <end position="440"/>
    </location>
</feature>
<organism evidence="8 9">
    <name type="scientific">Streptomyces guryensis</name>
    <dbReference type="NCBI Taxonomy" id="2886947"/>
    <lineage>
        <taxon>Bacteria</taxon>
        <taxon>Bacillati</taxon>
        <taxon>Actinomycetota</taxon>
        <taxon>Actinomycetes</taxon>
        <taxon>Kitasatosporales</taxon>
        <taxon>Streptomycetaceae</taxon>
        <taxon>Streptomyces</taxon>
    </lineage>
</organism>
<dbReference type="InterPro" id="IPR020846">
    <property type="entry name" value="MFS_dom"/>
</dbReference>
<keyword evidence="4 6" id="KW-0472">Membrane</keyword>
<dbReference type="InterPro" id="IPR011701">
    <property type="entry name" value="MFS"/>
</dbReference>
<keyword evidence="9" id="KW-1185">Reference proteome</keyword>
<dbReference type="GO" id="GO:0005886">
    <property type="term" value="C:plasma membrane"/>
    <property type="evidence" value="ECO:0007669"/>
    <property type="project" value="UniProtKB-SubCell"/>
</dbReference>
<feature type="transmembrane region" description="Helical" evidence="6">
    <location>
        <begin position="133"/>
        <end position="156"/>
    </location>
</feature>
<feature type="transmembrane region" description="Helical" evidence="6">
    <location>
        <begin position="45"/>
        <end position="62"/>
    </location>
</feature>
<dbReference type="RefSeq" id="WP_232650694.1">
    <property type="nucleotide sequence ID" value="NZ_JAJSBI010000011.1"/>
</dbReference>
<keyword evidence="2 6" id="KW-0812">Transmembrane</keyword>
<dbReference type="SUPFAM" id="SSF103473">
    <property type="entry name" value="MFS general substrate transporter"/>
    <property type="match status" value="1"/>
</dbReference>
<dbReference type="PROSITE" id="PS50850">
    <property type="entry name" value="MFS"/>
    <property type="match status" value="1"/>
</dbReference>
<dbReference type="Gene3D" id="1.20.1720.10">
    <property type="entry name" value="Multidrug resistance protein D"/>
    <property type="match status" value="1"/>
</dbReference>
<feature type="transmembrane region" description="Helical" evidence="6">
    <location>
        <begin position="298"/>
        <end position="319"/>
    </location>
</feature>
<dbReference type="Pfam" id="PF07690">
    <property type="entry name" value="MFS_1"/>
    <property type="match status" value="1"/>
</dbReference>
<dbReference type="AlphaFoldDB" id="A0A9Q3Z7Q8"/>
<dbReference type="PANTHER" id="PTHR42718:SF42">
    <property type="entry name" value="EXPORT PROTEIN"/>
    <property type="match status" value="1"/>
</dbReference>
<accession>A0A9Q3Z7Q8</accession>
<evidence type="ECO:0000256" key="2">
    <source>
        <dbReference type="ARBA" id="ARBA00022692"/>
    </source>
</evidence>
<comment type="subcellular location">
    <subcellularLocation>
        <location evidence="1">Cell membrane</location>
        <topology evidence="1">Multi-pass membrane protein</topology>
    </subcellularLocation>
</comment>
<feature type="transmembrane region" description="Helical" evidence="6">
    <location>
        <begin position="414"/>
        <end position="435"/>
    </location>
</feature>
<dbReference type="CDD" id="cd17321">
    <property type="entry name" value="MFS_MMR_MDR_like"/>
    <property type="match status" value="1"/>
</dbReference>
<gene>
    <name evidence="8" type="ORF">LJ657_23425</name>
</gene>
<dbReference type="PANTHER" id="PTHR42718">
    <property type="entry name" value="MAJOR FACILITATOR SUPERFAMILY MULTIDRUG TRANSPORTER MFSC"/>
    <property type="match status" value="1"/>
</dbReference>
<feature type="transmembrane region" description="Helical" evidence="6">
    <location>
        <begin position="193"/>
        <end position="214"/>
    </location>
</feature>
<dbReference type="EMBL" id="JAJSBI010000011">
    <property type="protein sequence ID" value="MCD9876539.1"/>
    <property type="molecule type" value="Genomic_DNA"/>
</dbReference>
<dbReference type="InterPro" id="IPR036259">
    <property type="entry name" value="MFS_trans_sf"/>
</dbReference>
<evidence type="ECO:0000313" key="9">
    <source>
        <dbReference type="Proteomes" id="UP001108029"/>
    </source>
</evidence>
<dbReference type="Gene3D" id="1.20.1250.20">
    <property type="entry name" value="MFS general substrate transporter like domains"/>
    <property type="match status" value="1"/>
</dbReference>
<comment type="caution">
    <text evidence="8">The sequence shown here is derived from an EMBL/GenBank/DDBJ whole genome shotgun (WGS) entry which is preliminary data.</text>
</comment>
<keyword evidence="3 6" id="KW-1133">Transmembrane helix</keyword>
<protein>
    <submittedName>
        <fullName evidence="8">MFS transporter</fullName>
    </submittedName>
</protein>
<evidence type="ECO:0000256" key="1">
    <source>
        <dbReference type="ARBA" id="ARBA00004651"/>
    </source>
</evidence>
<evidence type="ECO:0000256" key="6">
    <source>
        <dbReference type="SAM" id="Phobius"/>
    </source>
</evidence>
<dbReference type="GO" id="GO:0022857">
    <property type="term" value="F:transmembrane transporter activity"/>
    <property type="evidence" value="ECO:0007669"/>
    <property type="project" value="InterPro"/>
</dbReference>